<dbReference type="Proteomes" id="UP000223025">
    <property type="component" value="Segment"/>
</dbReference>
<evidence type="ECO:0000313" key="11">
    <source>
        <dbReference type="Proteomes" id="UP000223025"/>
    </source>
</evidence>
<keyword evidence="11" id="KW-1185">Reference proteome</keyword>
<organism evidence="10 11">
    <name type="scientific">Agrobacterium phage Atu_ph07</name>
    <dbReference type="NCBI Taxonomy" id="2024264"/>
    <lineage>
        <taxon>Viruses</taxon>
        <taxon>Duplodnaviria</taxon>
        <taxon>Heunggongvirae</taxon>
        <taxon>Uroviricota</taxon>
        <taxon>Caudoviricetes</taxon>
        <taxon>Polybotosvirus</taxon>
        <taxon>Polybotosvirus Atuph07</taxon>
    </lineage>
</organism>
<keyword evidence="7" id="KW-0238">DNA-binding</keyword>
<dbReference type="OrthoDB" id="165at10239"/>
<name>A0A2L0UZV6_9CAUD</name>
<dbReference type="GO" id="GO:0000166">
    <property type="term" value="F:nucleotide binding"/>
    <property type="evidence" value="ECO:0007669"/>
    <property type="project" value="InterPro"/>
</dbReference>
<evidence type="ECO:0000256" key="1">
    <source>
        <dbReference type="ARBA" id="ARBA00012417"/>
    </source>
</evidence>
<dbReference type="EMBL" id="MF403008">
    <property type="protein sequence ID" value="AUZ95050.1"/>
    <property type="molecule type" value="Genomic_DNA"/>
</dbReference>
<reference evidence="10 11" key="1">
    <citation type="submission" date="2017-06" db="EMBL/GenBank/DDBJ databases">
        <authorList>
            <person name="Kim H.J."/>
            <person name="Triplett B.A."/>
        </authorList>
    </citation>
    <scope>NUCLEOTIDE SEQUENCE [LARGE SCALE GENOMIC DNA]</scope>
</reference>
<comment type="catalytic activity">
    <reaction evidence="8">
        <text>DNA(n) + a 2'-deoxyribonucleoside 5'-triphosphate = DNA(n+1) + diphosphate</text>
        <dbReference type="Rhea" id="RHEA:22508"/>
        <dbReference type="Rhea" id="RHEA-COMP:17339"/>
        <dbReference type="Rhea" id="RHEA-COMP:17340"/>
        <dbReference type="ChEBI" id="CHEBI:33019"/>
        <dbReference type="ChEBI" id="CHEBI:61560"/>
        <dbReference type="ChEBI" id="CHEBI:173112"/>
        <dbReference type="EC" id="2.7.7.7"/>
    </reaction>
</comment>
<evidence type="ECO:0000259" key="9">
    <source>
        <dbReference type="Pfam" id="PF00136"/>
    </source>
</evidence>
<sequence length="417" mass="46976">MEYDVNHLNELVKNRDVKAIKAFMEEHDLVLDGRVIVPRKDVAKQLKAQSDYWNQRQQAVKILLNSLYGALLNEGCLFFDKRLGQSVTLTGRSVTKHMSSALNENIMGEYTYKGGAIAYNDTDSAYFTAYNILKSNPETASLADDKDTVLELYKTVGDLVNQSFPPFMNRAFNTGIENGSIIAAGLELVAENAIFMKKKRYAVLKFWDEDNGRLDIDGKPGKIKAVGLEIKRSDTPKYMQEFMESTLMDVLQGAGEEETINKIRDFRFNVFRKRSPWDKGSPKKVNGLTSYMGKLGLNGNQPSTFASKKKVMVPGHVQAAINWNKLRKLNADKYATELTDGANVVVCKLKQNVMGMTSIAFPYDDITLPEWFKTLPFDEAAMEEIIIDKKMGNLLGVLKWDLSKTKISDDFADLFGF</sequence>
<evidence type="ECO:0000256" key="7">
    <source>
        <dbReference type="ARBA" id="ARBA00023125"/>
    </source>
</evidence>
<dbReference type="GO" id="GO:0004518">
    <property type="term" value="F:nuclease activity"/>
    <property type="evidence" value="ECO:0007669"/>
    <property type="project" value="UniProtKB-KW"/>
</dbReference>
<keyword evidence="6" id="KW-0239">DNA-directed DNA polymerase</keyword>
<keyword evidence="4" id="KW-0540">Nuclease</keyword>
<evidence type="ECO:0000256" key="2">
    <source>
        <dbReference type="ARBA" id="ARBA00022679"/>
    </source>
</evidence>
<dbReference type="KEGG" id="vg:40088279"/>
<evidence type="ECO:0000256" key="8">
    <source>
        <dbReference type="ARBA" id="ARBA00049244"/>
    </source>
</evidence>
<evidence type="ECO:0000256" key="3">
    <source>
        <dbReference type="ARBA" id="ARBA00022695"/>
    </source>
</evidence>
<dbReference type="Pfam" id="PF00136">
    <property type="entry name" value="DNA_pol_B"/>
    <property type="match status" value="1"/>
</dbReference>
<dbReference type="GO" id="GO:0016787">
    <property type="term" value="F:hydrolase activity"/>
    <property type="evidence" value="ECO:0007669"/>
    <property type="project" value="UniProtKB-KW"/>
</dbReference>
<protein>
    <recommendedName>
        <fullName evidence="1">DNA-directed DNA polymerase</fullName>
        <ecNumber evidence="1">2.7.7.7</ecNumber>
    </recommendedName>
</protein>
<dbReference type="GO" id="GO:0003677">
    <property type="term" value="F:DNA binding"/>
    <property type="evidence" value="ECO:0007669"/>
    <property type="project" value="UniProtKB-KW"/>
</dbReference>
<keyword evidence="2 10" id="KW-0808">Transferase</keyword>
<dbReference type="GO" id="GO:0003887">
    <property type="term" value="F:DNA-directed DNA polymerase activity"/>
    <property type="evidence" value="ECO:0007669"/>
    <property type="project" value="UniProtKB-KW"/>
</dbReference>
<evidence type="ECO:0000256" key="4">
    <source>
        <dbReference type="ARBA" id="ARBA00022722"/>
    </source>
</evidence>
<dbReference type="Gene3D" id="3.90.1600.10">
    <property type="entry name" value="Palm domain of DNA polymerase"/>
    <property type="match status" value="1"/>
</dbReference>
<feature type="domain" description="DNA-directed DNA polymerase family B multifunctional" evidence="9">
    <location>
        <begin position="38"/>
        <end position="265"/>
    </location>
</feature>
<dbReference type="SUPFAM" id="SSF56672">
    <property type="entry name" value="DNA/RNA polymerases"/>
    <property type="match status" value="1"/>
</dbReference>
<proteinExistence type="predicted"/>
<dbReference type="PANTHER" id="PTHR10322">
    <property type="entry name" value="DNA POLYMERASE CATALYTIC SUBUNIT"/>
    <property type="match status" value="1"/>
</dbReference>
<dbReference type="Gene3D" id="3.40.1820.10">
    <property type="entry name" value="DnaQ-like 3'-5' exonuclease"/>
    <property type="match status" value="1"/>
</dbReference>
<keyword evidence="5" id="KW-0378">Hydrolase</keyword>
<dbReference type="InterPro" id="IPR023211">
    <property type="entry name" value="DNA_pol_palm_dom_sf"/>
</dbReference>
<dbReference type="RefSeq" id="YP_009611941.1">
    <property type="nucleotide sequence ID" value="NC_042013.1"/>
</dbReference>
<evidence type="ECO:0000256" key="5">
    <source>
        <dbReference type="ARBA" id="ARBA00022801"/>
    </source>
</evidence>
<dbReference type="InterPro" id="IPR050240">
    <property type="entry name" value="DNA_pol_type-B"/>
</dbReference>
<dbReference type="InterPro" id="IPR043502">
    <property type="entry name" value="DNA/RNA_pol_sf"/>
</dbReference>
<evidence type="ECO:0000313" key="10">
    <source>
        <dbReference type="EMBL" id="AUZ95050.1"/>
    </source>
</evidence>
<accession>A0A2L0UZV6</accession>
<dbReference type="PANTHER" id="PTHR10322:SF23">
    <property type="entry name" value="DNA POLYMERASE DELTA CATALYTIC SUBUNIT"/>
    <property type="match status" value="1"/>
</dbReference>
<dbReference type="InterPro" id="IPR006134">
    <property type="entry name" value="DNA-dir_DNA_pol_B_multi_dom"/>
</dbReference>
<evidence type="ECO:0000256" key="6">
    <source>
        <dbReference type="ARBA" id="ARBA00022932"/>
    </source>
</evidence>
<dbReference type="GeneID" id="40088279"/>
<keyword evidence="3 10" id="KW-0548">Nucleotidyltransferase</keyword>
<dbReference type="EC" id="2.7.7.7" evidence="1"/>